<reference evidence="3" key="1">
    <citation type="submission" date="2006-12" db="EMBL/GenBank/DDBJ databases">
        <title>Complete sequence of chromosome 1 of Verminephrobacter eiseniae EF01-2.</title>
        <authorList>
            <person name="Copeland A."/>
            <person name="Lucas S."/>
            <person name="Lapidus A."/>
            <person name="Barry K."/>
            <person name="Detter J.C."/>
            <person name="Glavina del Rio T."/>
            <person name="Dalin E."/>
            <person name="Tice H."/>
            <person name="Pitluck S."/>
            <person name="Chertkov O."/>
            <person name="Brettin T."/>
            <person name="Bruce D."/>
            <person name="Han C."/>
            <person name="Tapia R."/>
            <person name="Gilna P."/>
            <person name="Schmutz J."/>
            <person name="Larimer F."/>
            <person name="Land M."/>
            <person name="Hauser L."/>
            <person name="Kyrpides N."/>
            <person name="Kim E."/>
            <person name="Stahl D."/>
            <person name="Richardson P."/>
        </authorList>
    </citation>
    <scope>NUCLEOTIDE SEQUENCE [LARGE SCALE GENOMIC DNA]</scope>
    <source>
        <strain evidence="3">EF01-2</strain>
    </source>
</reference>
<accession>A1WJB8</accession>
<dbReference type="KEGG" id="vei:Veis_1973"/>
<evidence type="ECO:0000313" key="3">
    <source>
        <dbReference type="Proteomes" id="UP000000374"/>
    </source>
</evidence>
<evidence type="ECO:0000313" key="2">
    <source>
        <dbReference type="EMBL" id="ABM57725.1"/>
    </source>
</evidence>
<dbReference type="STRING" id="391735.Veis_1973"/>
<feature type="region of interest" description="Disordered" evidence="1">
    <location>
        <begin position="66"/>
        <end position="85"/>
    </location>
</feature>
<keyword evidence="3" id="KW-1185">Reference proteome</keyword>
<organism evidence="2 3">
    <name type="scientific">Verminephrobacter eiseniae (strain EF01-2)</name>
    <dbReference type="NCBI Taxonomy" id="391735"/>
    <lineage>
        <taxon>Bacteria</taxon>
        <taxon>Pseudomonadati</taxon>
        <taxon>Pseudomonadota</taxon>
        <taxon>Betaproteobacteria</taxon>
        <taxon>Burkholderiales</taxon>
        <taxon>Comamonadaceae</taxon>
        <taxon>Verminephrobacter</taxon>
    </lineage>
</organism>
<dbReference type="EMBL" id="CP000542">
    <property type="protein sequence ID" value="ABM57725.1"/>
    <property type="molecule type" value="Genomic_DNA"/>
</dbReference>
<evidence type="ECO:0000256" key="1">
    <source>
        <dbReference type="SAM" id="MobiDB-lite"/>
    </source>
</evidence>
<proteinExistence type="predicted"/>
<gene>
    <name evidence="2" type="ordered locus">Veis_1973</name>
</gene>
<feature type="compositionally biased region" description="Pro residues" evidence="1">
    <location>
        <begin position="76"/>
        <end position="85"/>
    </location>
</feature>
<dbReference type="HOGENOM" id="CLU_2511758_0_0_4"/>
<sequence>MASDATPRCAPMASADRQMIGDATARICGKRRRQSARVLQEWNDLFGASRDRGLVGHHLVAADTQGHIGRHWGPAQKPPPAARWP</sequence>
<dbReference type="AlphaFoldDB" id="A1WJB8"/>
<name>A1WJB8_VEREI</name>
<dbReference type="Proteomes" id="UP000000374">
    <property type="component" value="Chromosome"/>
</dbReference>
<protein>
    <submittedName>
        <fullName evidence="2">Uncharacterized protein</fullName>
    </submittedName>
</protein>